<comment type="subcellular location">
    <subcellularLocation>
        <location evidence="1">Cell membrane</location>
        <topology evidence="1">Multi-pass membrane protein</topology>
    </subcellularLocation>
</comment>
<proteinExistence type="predicted"/>
<feature type="compositionally biased region" description="Basic and acidic residues" evidence="9">
    <location>
        <begin position="302"/>
        <end position="312"/>
    </location>
</feature>
<feature type="transmembrane region" description="Helical" evidence="10">
    <location>
        <begin position="26"/>
        <end position="52"/>
    </location>
</feature>
<feature type="transmembrane region" description="Helical" evidence="10">
    <location>
        <begin position="101"/>
        <end position="120"/>
    </location>
</feature>
<dbReference type="EMBL" id="JBBPFD010000017">
    <property type="protein sequence ID" value="KAK7890978.1"/>
    <property type="molecule type" value="Genomic_DNA"/>
</dbReference>
<keyword evidence="4 10" id="KW-1133">Transmembrane helix</keyword>
<evidence type="ECO:0000256" key="7">
    <source>
        <dbReference type="ARBA" id="ARBA00023170"/>
    </source>
</evidence>
<dbReference type="AlphaFoldDB" id="A0AAW0NDE4"/>
<accession>A0AAW0NDE4</accession>
<feature type="region of interest" description="Disordered" evidence="9">
    <location>
        <begin position="348"/>
        <end position="378"/>
    </location>
</feature>
<feature type="transmembrane region" description="Helical" evidence="10">
    <location>
        <begin position="450"/>
        <end position="470"/>
    </location>
</feature>
<feature type="domain" description="G-protein coupled receptors family 1 profile" evidence="11">
    <location>
        <begin position="43"/>
        <end position="467"/>
    </location>
</feature>
<keyword evidence="7" id="KW-0675">Receptor</keyword>
<feature type="region of interest" description="Disordered" evidence="9">
    <location>
        <begin position="566"/>
        <end position="592"/>
    </location>
</feature>
<evidence type="ECO:0000256" key="1">
    <source>
        <dbReference type="ARBA" id="ARBA00004651"/>
    </source>
</evidence>
<evidence type="ECO:0000256" key="8">
    <source>
        <dbReference type="ARBA" id="ARBA00023224"/>
    </source>
</evidence>
<keyword evidence="6 10" id="KW-0472">Membrane</keyword>
<dbReference type="GO" id="GO:0005886">
    <property type="term" value="C:plasma membrane"/>
    <property type="evidence" value="ECO:0007669"/>
    <property type="project" value="UniProtKB-SubCell"/>
</dbReference>
<evidence type="ECO:0000256" key="9">
    <source>
        <dbReference type="SAM" id="MobiDB-lite"/>
    </source>
</evidence>
<dbReference type="PANTHER" id="PTHR24248">
    <property type="entry name" value="ADRENERGIC RECEPTOR-RELATED G-PROTEIN COUPLED RECEPTOR"/>
    <property type="match status" value="1"/>
</dbReference>
<dbReference type="CDD" id="cd00637">
    <property type="entry name" value="7tm_classA_rhodopsin-like"/>
    <property type="match status" value="1"/>
</dbReference>
<evidence type="ECO:0000259" key="11">
    <source>
        <dbReference type="PROSITE" id="PS50262"/>
    </source>
</evidence>
<dbReference type="GO" id="GO:0004930">
    <property type="term" value="F:G protein-coupled receptor activity"/>
    <property type="evidence" value="ECO:0007669"/>
    <property type="project" value="UniProtKB-KW"/>
</dbReference>
<dbReference type="SUPFAM" id="SSF81321">
    <property type="entry name" value="Family A G protein-coupled receptor-like"/>
    <property type="match status" value="1"/>
</dbReference>
<comment type="caution">
    <text evidence="12">The sequence shown here is derived from an EMBL/GenBank/DDBJ whole genome shotgun (WGS) entry which is preliminary data.</text>
</comment>
<evidence type="ECO:0000256" key="5">
    <source>
        <dbReference type="ARBA" id="ARBA00023040"/>
    </source>
</evidence>
<dbReference type="SMART" id="SM01381">
    <property type="entry name" value="7TM_GPCR_Srsx"/>
    <property type="match status" value="1"/>
</dbReference>
<dbReference type="Pfam" id="PF00001">
    <property type="entry name" value="7tm_1"/>
    <property type="match status" value="1"/>
</dbReference>
<dbReference type="PROSITE" id="PS50262">
    <property type="entry name" value="G_PROTEIN_RECEP_F1_2"/>
    <property type="match status" value="1"/>
</dbReference>
<dbReference type="GO" id="GO:0071875">
    <property type="term" value="P:adrenergic receptor signaling pathway"/>
    <property type="evidence" value="ECO:0007669"/>
    <property type="project" value="UniProtKB-ARBA"/>
</dbReference>
<keyword evidence="5" id="KW-0297">G-protein coupled receptor</keyword>
<reference evidence="13" key="1">
    <citation type="submission" date="2024-04" db="EMBL/GenBank/DDBJ databases">
        <title>Salinicola lusitanus LLJ914,a marine bacterium isolated from the Okinawa Trough.</title>
        <authorList>
            <person name="Li J."/>
        </authorList>
    </citation>
    <scope>NUCLEOTIDE SEQUENCE [LARGE SCALE GENOMIC DNA]</scope>
</reference>
<keyword evidence="2" id="KW-1003">Cell membrane</keyword>
<sequence>MNETYVLPSNTDNKTSLDAFLELRFVAANALILLATFFVGIAANIFVMLAVFKQKSLQTSNNALVVNLAVIDFLRCVVDCPVLLLIVLNPNAVVKSFICDAQVVSFSFSCCIQMLTLACISAERYQAISHPFKTAQGRKRVTVLILLMWIVAILVAVSCLAFLKDSPVYVRCKEVNNGTEPKSYDTYGLYMVLPLWLACFSVIIAFYARIFILIRAHNRKIFDKGIAPEKAKKAELNIIQVEPIGTQAPQKALGKDTVSALLTPSLPQCITPGAGNEKENTLEVIELEQAGKKAIQDGGEATGEHENARDGVKSSTFRLRQMEDNFDNKNLKEENKLCVQSAAQTTSREAVSNVRMRSDDGATVGQASPMTKTEEEEPAQNIEGAVCMMPSKANRERANKRKESKMAKRAGYIIVTFLLFWLPIITTIILNFALHGNKYVQVSVIHDLEVLSVSVACLTSLSNPIIYAAVNPQFRAEFYRLRNRLKCVQDAYISGWIADEQAAEAKGRRFSLDTSYAREQSGFRVTAQCLVPVFGNPVIKAPAADPKPAELRHHMLLVQSAQQGNVTPSTVQTSAHPPPETPPPGQSGSHLSYNGPISTYTNLLSARLFFFF</sequence>
<feature type="transmembrane region" description="Helical" evidence="10">
    <location>
        <begin position="187"/>
        <end position="214"/>
    </location>
</feature>
<dbReference type="Proteomes" id="UP001460270">
    <property type="component" value="Unassembled WGS sequence"/>
</dbReference>
<dbReference type="InterPro" id="IPR000276">
    <property type="entry name" value="GPCR_Rhodpsn"/>
</dbReference>
<protein>
    <recommendedName>
        <fullName evidence="11">G-protein coupled receptors family 1 profile domain-containing protein</fullName>
    </recommendedName>
</protein>
<feature type="transmembrane region" description="Helical" evidence="10">
    <location>
        <begin position="64"/>
        <end position="89"/>
    </location>
</feature>
<feature type="compositionally biased region" description="Polar residues" evidence="9">
    <location>
        <begin position="566"/>
        <end position="575"/>
    </location>
</feature>
<organism evidence="12 13">
    <name type="scientific">Mugilogobius chulae</name>
    <name type="common">yellowstripe goby</name>
    <dbReference type="NCBI Taxonomy" id="88201"/>
    <lineage>
        <taxon>Eukaryota</taxon>
        <taxon>Metazoa</taxon>
        <taxon>Chordata</taxon>
        <taxon>Craniata</taxon>
        <taxon>Vertebrata</taxon>
        <taxon>Euteleostomi</taxon>
        <taxon>Actinopterygii</taxon>
        <taxon>Neopterygii</taxon>
        <taxon>Teleostei</taxon>
        <taxon>Neoteleostei</taxon>
        <taxon>Acanthomorphata</taxon>
        <taxon>Gobiaria</taxon>
        <taxon>Gobiiformes</taxon>
        <taxon>Gobioidei</taxon>
        <taxon>Gobiidae</taxon>
        <taxon>Gobionellinae</taxon>
        <taxon>Mugilogobius</taxon>
    </lineage>
</organism>
<feature type="compositionally biased region" description="Pro residues" evidence="9">
    <location>
        <begin position="576"/>
        <end position="585"/>
    </location>
</feature>
<evidence type="ECO:0000256" key="10">
    <source>
        <dbReference type="SAM" id="Phobius"/>
    </source>
</evidence>
<evidence type="ECO:0000313" key="13">
    <source>
        <dbReference type="Proteomes" id="UP001460270"/>
    </source>
</evidence>
<feature type="region of interest" description="Disordered" evidence="9">
    <location>
        <begin position="296"/>
        <end position="316"/>
    </location>
</feature>
<dbReference type="Gene3D" id="1.20.1070.10">
    <property type="entry name" value="Rhodopsin 7-helix transmembrane proteins"/>
    <property type="match status" value="2"/>
</dbReference>
<gene>
    <name evidence="12" type="ORF">WMY93_022941</name>
</gene>
<evidence type="ECO:0000256" key="2">
    <source>
        <dbReference type="ARBA" id="ARBA00022475"/>
    </source>
</evidence>
<keyword evidence="13" id="KW-1185">Reference proteome</keyword>
<feature type="transmembrane region" description="Helical" evidence="10">
    <location>
        <begin position="141"/>
        <end position="163"/>
    </location>
</feature>
<evidence type="ECO:0000256" key="6">
    <source>
        <dbReference type="ARBA" id="ARBA00023136"/>
    </source>
</evidence>
<feature type="transmembrane region" description="Helical" evidence="10">
    <location>
        <begin position="410"/>
        <end position="430"/>
    </location>
</feature>
<dbReference type="PANTHER" id="PTHR24248:SF129">
    <property type="entry name" value="G-PROTEIN COUPLED RECEPTORS FAMILY 1 PROFILE DOMAIN-CONTAINING PROTEIN"/>
    <property type="match status" value="1"/>
</dbReference>
<evidence type="ECO:0000256" key="3">
    <source>
        <dbReference type="ARBA" id="ARBA00022692"/>
    </source>
</evidence>
<evidence type="ECO:0000256" key="4">
    <source>
        <dbReference type="ARBA" id="ARBA00022989"/>
    </source>
</evidence>
<evidence type="ECO:0000313" key="12">
    <source>
        <dbReference type="EMBL" id="KAK7890978.1"/>
    </source>
</evidence>
<keyword evidence="3 10" id="KW-0812">Transmembrane</keyword>
<dbReference type="PRINTS" id="PR00237">
    <property type="entry name" value="GPCRRHODOPSN"/>
</dbReference>
<name>A0AAW0NDE4_9GOBI</name>
<keyword evidence="8" id="KW-0807">Transducer</keyword>
<dbReference type="InterPro" id="IPR017452">
    <property type="entry name" value="GPCR_Rhodpsn_7TM"/>
</dbReference>